<evidence type="ECO:0000313" key="11">
    <source>
        <dbReference type="Proteomes" id="UP001049176"/>
    </source>
</evidence>
<dbReference type="RefSeq" id="XP_043001967.1">
    <property type="nucleotide sequence ID" value="XM_043160012.1"/>
</dbReference>
<dbReference type="GeneID" id="66072136"/>
<dbReference type="InterPro" id="IPR000172">
    <property type="entry name" value="GMC_OxRdtase_N"/>
</dbReference>
<evidence type="ECO:0000313" key="10">
    <source>
        <dbReference type="EMBL" id="KAG7085496.1"/>
    </source>
</evidence>
<dbReference type="Proteomes" id="UP001049176">
    <property type="component" value="Chromosome 11"/>
</dbReference>
<evidence type="ECO:0000256" key="6">
    <source>
        <dbReference type="PIRSR" id="PIRSR000137-2"/>
    </source>
</evidence>
<dbReference type="KEGG" id="more:E1B28_003060"/>
<evidence type="ECO:0000259" key="9">
    <source>
        <dbReference type="Pfam" id="PF05199"/>
    </source>
</evidence>
<keyword evidence="11" id="KW-1185">Reference proteome</keyword>
<sequence>MRFFFASTVTVLSLGAPALAKLYQSVIDLPGTKYDYVIVGGGTAGSVLASRLTEDNSTKVLVIEAGLDNAGMMSTIVPWLGIQNLGGLADWNFTSTPQVGMKNRTLHLSRGYVMGGSSSINHMTYNRGANDVWNAFAKMSDDEGWAWNNMEKYYRRNSRLVPPADGHNTTGMVMPEAHGNGPIQVSLNGFPQEVEPVIVSIAKDLGGRFRFNEDVNAGDMIGISYMQSTIGHGERCSAATAYLVPALGRHNLDVVIHTKATKVFASNPNRGKKIKIDTVEVAHESNGPRYTFQAKKEIIMSTGVFGTPHLLMLSGIGPKEQLEKFNIPVLVDSPQVGKNLADHPLLSVYYTVNSTNTFDDVLRNKTLANELLKQWNETRTGLMVNPVAGNSVAFLKNPPGFLDGYDPSTGPGSANTEMIFYNGYGTLGPLPQPPTGNFMSVIIGVVSPTSRGTVTLNSTDPFNYPNIDPALYTTDYDMKSMIQVMKDADYLLHHRFMDQYIREPMFKFANDSEMEDYARSNSVTINHCVGTARMGPGGTDGGAVDSHLHVKGVEGLRVVDASIFPIIPEHHTQATVYLAAERLADLIKQGR</sequence>
<protein>
    <submittedName>
        <fullName evidence="10">Uncharacterized protein</fullName>
    </submittedName>
</protein>
<dbReference type="PIRSF" id="PIRSF000137">
    <property type="entry name" value="Alcohol_oxidase"/>
    <property type="match status" value="1"/>
</dbReference>
<feature type="domain" description="Glucose-methanol-choline oxidoreductase C-terminal" evidence="9">
    <location>
        <begin position="448"/>
        <end position="580"/>
    </location>
</feature>
<evidence type="ECO:0000259" key="8">
    <source>
        <dbReference type="Pfam" id="PF00732"/>
    </source>
</evidence>
<dbReference type="AlphaFoldDB" id="A0A9P7RK30"/>
<name>A0A9P7RK30_9AGAR</name>
<keyword evidence="3" id="KW-0285">Flavoprotein</keyword>
<dbReference type="PANTHER" id="PTHR11552:SF147">
    <property type="entry name" value="CHOLINE DEHYDROGENASE, MITOCHONDRIAL"/>
    <property type="match status" value="1"/>
</dbReference>
<dbReference type="OrthoDB" id="269227at2759"/>
<dbReference type="GO" id="GO:0016614">
    <property type="term" value="F:oxidoreductase activity, acting on CH-OH group of donors"/>
    <property type="evidence" value="ECO:0007669"/>
    <property type="project" value="InterPro"/>
</dbReference>
<feature type="active site" description="Proton donor" evidence="5">
    <location>
        <position position="527"/>
    </location>
</feature>
<dbReference type="EMBL" id="CM032191">
    <property type="protein sequence ID" value="KAG7085496.1"/>
    <property type="molecule type" value="Genomic_DNA"/>
</dbReference>
<dbReference type="SUPFAM" id="SSF51905">
    <property type="entry name" value="FAD/NAD(P)-binding domain"/>
    <property type="match status" value="1"/>
</dbReference>
<evidence type="ECO:0000256" key="4">
    <source>
        <dbReference type="ARBA" id="ARBA00022827"/>
    </source>
</evidence>
<feature type="chain" id="PRO_5040268243" evidence="7">
    <location>
        <begin position="21"/>
        <end position="591"/>
    </location>
</feature>
<proteinExistence type="inferred from homology"/>
<feature type="binding site" evidence="6">
    <location>
        <position position="113"/>
    </location>
    <ligand>
        <name>FAD</name>
        <dbReference type="ChEBI" id="CHEBI:57692"/>
    </ligand>
</feature>
<reference evidence="10" key="1">
    <citation type="journal article" date="2021" name="Genome Biol. Evol.">
        <title>The assembled and annotated genome of the fairy-ring fungus Marasmius oreades.</title>
        <authorList>
            <person name="Hiltunen M."/>
            <person name="Ament-Velasquez S.L."/>
            <person name="Johannesson H."/>
        </authorList>
    </citation>
    <scope>NUCLEOTIDE SEQUENCE</scope>
    <source>
        <strain evidence="10">03SP1</strain>
    </source>
</reference>
<comment type="caution">
    <text evidence="10">The sequence shown here is derived from an EMBL/GenBank/DDBJ whole genome shotgun (WGS) entry which is preliminary data.</text>
</comment>
<comment type="similarity">
    <text evidence="2">Belongs to the GMC oxidoreductase family.</text>
</comment>
<dbReference type="InterPro" id="IPR036188">
    <property type="entry name" value="FAD/NAD-bd_sf"/>
</dbReference>
<dbReference type="PANTHER" id="PTHR11552">
    <property type="entry name" value="GLUCOSE-METHANOL-CHOLINE GMC OXIDOREDUCTASE"/>
    <property type="match status" value="1"/>
</dbReference>
<keyword evidence="7" id="KW-0732">Signal</keyword>
<evidence type="ECO:0000256" key="1">
    <source>
        <dbReference type="ARBA" id="ARBA00001974"/>
    </source>
</evidence>
<evidence type="ECO:0000256" key="7">
    <source>
        <dbReference type="SAM" id="SignalP"/>
    </source>
</evidence>
<keyword evidence="4 6" id="KW-0274">FAD</keyword>
<evidence type="ECO:0000256" key="2">
    <source>
        <dbReference type="ARBA" id="ARBA00010790"/>
    </source>
</evidence>
<dbReference type="GO" id="GO:0050660">
    <property type="term" value="F:flavin adenine dinucleotide binding"/>
    <property type="evidence" value="ECO:0007669"/>
    <property type="project" value="InterPro"/>
</dbReference>
<evidence type="ECO:0000256" key="5">
    <source>
        <dbReference type="PIRSR" id="PIRSR000137-1"/>
    </source>
</evidence>
<dbReference type="InterPro" id="IPR007867">
    <property type="entry name" value="GMC_OxRtase_C"/>
</dbReference>
<gene>
    <name evidence="10" type="ORF">E1B28_003060</name>
</gene>
<feature type="signal peptide" evidence="7">
    <location>
        <begin position="1"/>
        <end position="20"/>
    </location>
</feature>
<dbReference type="Gene3D" id="3.50.50.60">
    <property type="entry name" value="FAD/NAD(P)-binding domain"/>
    <property type="match status" value="1"/>
</dbReference>
<dbReference type="Gene3D" id="3.30.560.10">
    <property type="entry name" value="Glucose Oxidase, domain 3"/>
    <property type="match status" value="1"/>
</dbReference>
<dbReference type="SUPFAM" id="SSF54373">
    <property type="entry name" value="FAD-linked reductases, C-terminal domain"/>
    <property type="match status" value="1"/>
</dbReference>
<dbReference type="Pfam" id="PF05199">
    <property type="entry name" value="GMC_oxred_C"/>
    <property type="match status" value="1"/>
</dbReference>
<organism evidence="10 11">
    <name type="scientific">Marasmius oreades</name>
    <name type="common">fairy-ring Marasmius</name>
    <dbReference type="NCBI Taxonomy" id="181124"/>
    <lineage>
        <taxon>Eukaryota</taxon>
        <taxon>Fungi</taxon>
        <taxon>Dikarya</taxon>
        <taxon>Basidiomycota</taxon>
        <taxon>Agaricomycotina</taxon>
        <taxon>Agaricomycetes</taxon>
        <taxon>Agaricomycetidae</taxon>
        <taxon>Agaricales</taxon>
        <taxon>Marasmiineae</taxon>
        <taxon>Marasmiaceae</taxon>
        <taxon>Marasmius</taxon>
    </lineage>
</organism>
<accession>A0A9P7RK30</accession>
<feature type="active site" description="Proton acceptor" evidence="5">
    <location>
        <position position="571"/>
    </location>
</feature>
<feature type="domain" description="Glucose-methanol-choline oxidoreductase N-terminal" evidence="8">
    <location>
        <begin position="34"/>
        <end position="344"/>
    </location>
</feature>
<dbReference type="Pfam" id="PF00732">
    <property type="entry name" value="GMC_oxred_N"/>
    <property type="match status" value="1"/>
</dbReference>
<dbReference type="InterPro" id="IPR012132">
    <property type="entry name" value="GMC_OxRdtase"/>
</dbReference>
<evidence type="ECO:0000256" key="3">
    <source>
        <dbReference type="ARBA" id="ARBA00022630"/>
    </source>
</evidence>
<comment type="cofactor">
    <cofactor evidence="1 6">
        <name>FAD</name>
        <dbReference type="ChEBI" id="CHEBI:57692"/>
    </cofactor>
</comment>